<feature type="compositionally biased region" description="Basic residues" evidence="1">
    <location>
        <begin position="46"/>
        <end position="61"/>
    </location>
</feature>
<organism evidence="2 3">
    <name type="scientific">Lonchura striata</name>
    <name type="common">white-rumped munia</name>
    <dbReference type="NCBI Taxonomy" id="40157"/>
    <lineage>
        <taxon>Eukaryota</taxon>
        <taxon>Metazoa</taxon>
        <taxon>Chordata</taxon>
        <taxon>Craniata</taxon>
        <taxon>Vertebrata</taxon>
        <taxon>Euteleostomi</taxon>
        <taxon>Archelosauria</taxon>
        <taxon>Archosauria</taxon>
        <taxon>Dinosauria</taxon>
        <taxon>Saurischia</taxon>
        <taxon>Theropoda</taxon>
        <taxon>Coelurosauria</taxon>
        <taxon>Aves</taxon>
        <taxon>Neognathae</taxon>
        <taxon>Neoaves</taxon>
        <taxon>Telluraves</taxon>
        <taxon>Australaves</taxon>
        <taxon>Passeriformes</taxon>
        <taxon>Passeroidea</taxon>
        <taxon>Estrildidae</taxon>
        <taxon>Estrildinae</taxon>
        <taxon>Lonchura</taxon>
    </lineage>
</organism>
<proteinExistence type="predicted"/>
<dbReference type="AlphaFoldDB" id="A0A218UHB8"/>
<name>A0A218UHB8_9PASE</name>
<evidence type="ECO:0000256" key="1">
    <source>
        <dbReference type="SAM" id="MobiDB-lite"/>
    </source>
</evidence>
<evidence type="ECO:0000313" key="3">
    <source>
        <dbReference type="Proteomes" id="UP000197619"/>
    </source>
</evidence>
<keyword evidence="3" id="KW-1185">Reference proteome</keyword>
<accession>A0A218UHB8</accession>
<protein>
    <submittedName>
        <fullName evidence="2">Uncharacterized protein</fullName>
    </submittedName>
</protein>
<evidence type="ECO:0000313" key="2">
    <source>
        <dbReference type="EMBL" id="OWK53124.1"/>
    </source>
</evidence>
<feature type="region of interest" description="Disordered" evidence="1">
    <location>
        <begin position="1"/>
        <end position="84"/>
    </location>
</feature>
<reference evidence="2 3" key="1">
    <citation type="submission" date="2017-05" db="EMBL/GenBank/DDBJ databases">
        <title>Genome of assembly of the Bengalese finch, Lonchura striata domestica.</title>
        <authorList>
            <person name="Colquitt B.M."/>
            <person name="Brainard M.S."/>
        </authorList>
    </citation>
    <scope>NUCLEOTIDE SEQUENCE [LARGE SCALE GENOMIC DNA]</scope>
    <source>
        <strain evidence="2">White83orange57</strain>
    </source>
</reference>
<dbReference type="EMBL" id="MUZQ01000303">
    <property type="protein sequence ID" value="OWK53124.1"/>
    <property type="molecule type" value="Genomic_DNA"/>
</dbReference>
<dbReference type="Proteomes" id="UP000197619">
    <property type="component" value="Unassembled WGS sequence"/>
</dbReference>
<gene>
    <name evidence="2" type="ORF">RLOC_00004635</name>
</gene>
<comment type="caution">
    <text evidence="2">The sequence shown here is derived from an EMBL/GenBank/DDBJ whole genome shotgun (WGS) entry which is preliminary data.</text>
</comment>
<sequence>MLPGPGGPDEAHLPRAAAAGPGAHAALAPHHRQLCHPLPPLPGDHRGHRRPARARPRRPRRPGAAAGRGHADGAHGDGGAGAGLVFPHQLPAALHGPGHRVADRCHRAGHPPGLRAVRAGGVSRGGTAASVPALGPSLAAGLCPPKRGCAPPRLHCPSPAPALGELDSTGTGRGFFPRTF</sequence>
<feature type="compositionally biased region" description="Low complexity" evidence="1">
    <location>
        <begin position="14"/>
        <end position="28"/>
    </location>
</feature>